<dbReference type="AlphaFoldDB" id="Q20ZS7"/>
<evidence type="ECO:0000313" key="1">
    <source>
        <dbReference type="EMBL" id="ABD89359.1"/>
    </source>
</evidence>
<reference evidence="1" key="1">
    <citation type="submission" date="2006-03" db="EMBL/GenBank/DDBJ databases">
        <title>Complete sequence of Rhodopseudomonas palustris BisB18.</title>
        <authorList>
            <consortium name="US DOE Joint Genome Institute"/>
            <person name="Copeland A."/>
            <person name="Lucas S."/>
            <person name="Lapidus A."/>
            <person name="Barry K."/>
            <person name="Detter J.C."/>
            <person name="Glavina del Rio T."/>
            <person name="Hammon N."/>
            <person name="Israni S."/>
            <person name="Dalin E."/>
            <person name="Tice H."/>
            <person name="Pitluck S."/>
            <person name="Chain P."/>
            <person name="Malfatti S."/>
            <person name="Shin M."/>
            <person name="Vergez L."/>
            <person name="Schmutz J."/>
            <person name="Larimer F."/>
            <person name="Land M."/>
            <person name="Hauser L."/>
            <person name="Pelletier D.A."/>
            <person name="Kyrpides N."/>
            <person name="Anderson I."/>
            <person name="Oda Y."/>
            <person name="Harwood C.S."/>
            <person name="Richardson P."/>
        </authorList>
    </citation>
    <scope>NUCLEOTIDE SEQUENCE [LARGE SCALE GENOMIC DNA]</scope>
    <source>
        <strain evidence="1">BisB18</strain>
    </source>
</reference>
<protein>
    <recommendedName>
        <fullName evidence="2">Translational machinery protein</fullName>
    </recommendedName>
</protein>
<dbReference type="Gene3D" id="3.30.420.60">
    <property type="entry name" value="eRF1 domain 2"/>
    <property type="match status" value="1"/>
</dbReference>
<dbReference type="InterPro" id="IPR042226">
    <property type="entry name" value="eFR1_2_sf"/>
</dbReference>
<dbReference type="OrthoDB" id="7173112at2"/>
<evidence type="ECO:0008006" key="2">
    <source>
        <dbReference type="Google" id="ProtNLM"/>
    </source>
</evidence>
<name>Q20ZS7_RHOPB</name>
<dbReference type="STRING" id="316056.RPC_3825"/>
<proteinExistence type="predicted"/>
<accession>Q20ZS7</accession>
<dbReference type="KEGG" id="rpc:RPC_3825"/>
<dbReference type="HOGENOM" id="CLU_1937165_0_0_5"/>
<organism evidence="1">
    <name type="scientific">Rhodopseudomonas palustris (strain BisB18)</name>
    <dbReference type="NCBI Taxonomy" id="316056"/>
    <lineage>
        <taxon>Bacteria</taxon>
        <taxon>Pseudomonadati</taxon>
        <taxon>Pseudomonadota</taxon>
        <taxon>Alphaproteobacteria</taxon>
        <taxon>Hyphomicrobiales</taxon>
        <taxon>Nitrobacteraceae</taxon>
        <taxon>Rhodopseudomonas</taxon>
    </lineage>
</organism>
<dbReference type="eggNOG" id="ENOG5032U27">
    <property type="taxonomic scope" value="Bacteria"/>
</dbReference>
<dbReference type="SUPFAM" id="SSF53137">
    <property type="entry name" value="Translational machinery components"/>
    <property type="match status" value="1"/>
</dbReference>
<gene>
    <name evidence="1" type="ordered locus">RPC_3825</name>
</gene>
<dbReference type="EMBL" id="CP000301">
    <property type="protein sequence ID" value="ABD89359.1"/>
    <property type="molecule type" value="Genomic_DNA"/>
</dbReference>
<dbReference type="RefSeq" id="WP_011474241.1">
    <property type="nucleotide sequence ID" value="NC_007925.1"/>
</dbReference>
<sequence>MTAHHFHAVIWIDHREARVFHFNPTDVEKLVIHPDHPTKHVHQQSSKDQQNYFHAAAEAIADAGAVLVVGPAHTKTDFVKYIEQHHPKLKGVIAGIETVDHPSDGQVVAFARKYLKVTDRVSPQIV</sequence>